<organism evidence="1 2">
    <name type="scientific">Mollisia scopiformis</name>
    <name type="common">Conifer needle endophyte fungus</name>
    <name type="synonym">Phialocephala scopiformis</name>
    <dbReference type="NCBI Taxonomy" id="149040"/>
    <lineage>
        <taxon>Eukaryota</taxon>
        <taxon>Fungi</taxon>
        <taxon>Dikarya</taxon>
        <taxon>Ascomycota</taxon>
        <taxon>Pezizomycotina</taxon>
        <taxon>Leotiomycetes</taxon>
        <taxon>Helotiales</taxon>
        <taxon>Mollisiaceae</taxon>
        <taxon>Mollisia</taxon>
    </lineage>
</organism>
<evidence type="ECO:0008006" key="3">
    <source>
        <dbReference type="Google" id="ProtNLM"/>
    </source>
</evidence>
<feature type="non-terminal residue" evidence="1">
    <location>
        <position position="1"/>
    </location>
</feature>
<dbReference type="InterPro" id="IPR027417">
    <property type="entry name" value="P-loop_NTPase"/>
</dbReference>
<dbReference type="EMBL" id="KQ947420">
    <property type="protein sequence ID" value="KUJ14254.1"/>
    <property type="molecule type" value="Genomic_DNA"/>
</dbReference>
<evidence type="ECO:0000313" key="2">
    <source>
        <dbReference type="Proteomes" id="UP000070700"/>
    </source>
</evidence>
<dbReference type="OrthoDB" id="442176at2759"/>
<dbReference type="AlphaFoldDB" id="A0A194X2L1"/>
<protein>
    <recommendedName>
        <fullName evidence="3">Adenylate kinase</fullName>
    </recommendedName>
</protein>
<dbReference type="Gene3D" id="3.40.50.300">
    <property type="entry name" value="P-loop containing nucleotide triphosphate hydrolases"/>
    <property type="match status" value="1"/>
</dbReference>
<name>A0A194X2L1_MOLSC</name>
<dbReference type="Proteomes" id="UP000070700">
    <property type="component" value="Unassembled WGS sequence"/>
</dbReference>
<dbReference type="SUPFAM" id="SSF52540">
    <property type="entry name" value="P-loop containing nucleoside triphosphate hydrolases"/>
    <property type="match status" value="1"/>
</dbReference>
<evidence type="ECO:0000313" key="1">
    <source>
        <dbReference type="EMBL" id="KUJ14254.1"/>
    </source>
</evidence>
<dbReference type="GeneID" id="28819265"/>
<accession>A0A194X2L1</accession>
<gene>
    <name evidence="1" type="ORF">LY89DRAFT_589561</name>
</gene>
<dbReference type="STRING" id="149040.A0A194X2L1"/>
<proteinExistence type="predicted"/>
<dbReference type="InParanoid" id="A0A194X2L1"/>
<dbReference type="KEGG" id="psco:LY89DRAFT_589561"/>
<keyword evidence="2" id="KW-1185">Reference proteome</keyword>
<dbReference type="RefSeq" id="XP_018068609.1">
    <property type="nucleotide sequence ID" value="XM_018209539.1"/>
</dbReference>
<reference evidence="1 2" key="1">
    <citation type="submission" date="2015-10" db="EMBL/GenBank/DDBJ databases">
        <title>Full genome of DAOMC 229536 Phialocephala scopiformis, a fungal endophyte of spruce producing the potent anti-insectan compound rugulosin.</title>
        <authorList>
            <consortium name="DOE Joint Genome Institute"/>
            <person name="Walker A.K."/>
            <person name="Frasz S.L."/>
            <person name="Seifert K.A."/>
            <person name="Miller J.D."/>
            <person name="Mondo S.J."/>
            <person name="Labutti K."/>
            <person name="Lipzen A."/>
            <person name="Dockter R."/>
            <person name="Kennedy M."/>
            <person name="Grigoriev I.V."/>
            <person name="Spatafora J.W."/>
        </authorList>
    </citation>
    <scope>NUCLEOTIDE SEQUENCE [LARGE SCALE GENOMIC DNA]</scope>
    <source>
        <strain evidence="1 2">CBS 120377</strain>
    </source>
</reference>
<sequence>LVLFFNCNESVARDRYLTRKLEGRLTDNNEMFQRRYNEFTLLNRAVLEYYSGLGVLVTIDTNVETTISYQRLVAALKLDNERRESH</sequence>